<dbReference type="Proteomes" id="UP000634136">
    <property type="component" value="Unassembled WGS sequence"/>
</dbReference>
<name>A0A834SCW3_9FABA</name>
<evidence type="ECO:0000256" key="1">
    <source>
        <dbReference type="SAM" id="MobiDB-lite"/>
    </source>
</evidence>
<gene>
    <name evidence="2" type="ORF">G2W53_044451</name>
</gene>
<feature type="compositionally biased region" description="Basic residues" evidence="1">
    <location>
        <begin position="20"/>
        <end position="31"/>
    </location>
</feature>
<evidence type="ECO:0000313" key="2">
    <source>
        <dbReference type="EMBL" id="KAF7801031.1"/>
    </source>
</evidence>
<feature type="region of interest" description="Disordered" evidence="1">
    <location>
        <begin position="1"/>
        <end position="31"/>
    </location>
</feature>
<dbReference type="EMBL" id="JAAIUW010000045">
    <property type="protein sequence ID" value="KAF7801031.1"/>
    <property type="molecule type" value="Genomic_DNA"/>
</dbReference>
<organism evidence="2 3">
    <name type="scientific">Senna tora</name>
    <dbReference type="NCBI Taxonomy" id="362788"/>
    <lineage>
        <taxon>Eukaryota</taxon>
        <taxon>Viridiplantae</taxon>
        <taxon>Streptophyta</taxon>
        <taxon>Embryophyta</taxon>
        <taxon>Tracheophyta</taxon>
        <taxon>Spermatophyta</taxon>
        <taxon>Magnoliopsida</taxon>
        <taxon>eudicotyledons</taxon>
        <taxon>Gunneridae</taxon>
        <taxon>Pentapetalae</taxon>
        <taxon>rosids</taxon>
        <taxon>fabids</taxon>
        <taxon>Fabales</taxon>
        <taxon>Fabaceae</taxon>
        <taxon>Caesalpinioideae</taxon>
        <taxon>Cassia clade</taxon>
        <taxon>Senna</taxon>
    </lineage>
</organism>
<sequence>MKKKETIIKRNIIKDPKASALRKKTRERHRN</sequence>
<reference evidence="2" key="1">
    <citation type="submission" date="2020-09" db="EMBL/GenBank/DDBJ databases">
        <title>Genome-Enabled Discovery of Anthraquinone Biosynthesis in Senna tora.</title>
        <authorList>
            <person name="Kang S.-H."/>
            <person name="Pandey R.P."/>
            <person name="Lee C.-M."/>
            <person name="Sim J.-S."/>
            <person name="Jeong J.-T."/>
            <person name="Choi B.-S."/>
            <person name="Jung M."/>
            <person name="Ginzburg D."/>
            <person name="Zhao K."/>
            <person name="Won S.Y."/>
            <person name="Oh T.-J."/>
            <person name="Yu Y."/>
            <person name="Kim N.-H."/>
            <person name="Lee O.R."/>
            <person name="Lee T.-H."/>
            <person name="Bashyal P."/>
            <person name="Kim T.-S."/>
            <person name="Lee W.-H."/>
            <person name="Kawkins C."/>
            <person name="Kim C.-K."/>
            <person name="Kim J.S."/>
            <person name="Ahn B.O."/>
            <person name="Rhee S.Y."/>
            <person name="Sohng J.K."/>
        </authorList>
    </citation>
    <scope>NUCLEOTIDE SEQUENCE</scope>
    <source>
        <tissue evidence="2">Leaf</tissue>
    </source>
</reference>
<accession>A0A834SCW3</accession>
<protein>
    <submittedName>
        <fullName evidence="2">Uncharacterized protein</fullName>
    </submittedName>
</protein>
<proteinExistence type="predicted"/>
<dbReference type="AlphaFoldDB" id="A0A834SCW3"/>
<keyword evidence="3" id="KW-1185">Reference proteome</keyword>
<evidence type="ECO:0000313" key="3">
    <source>
        <dbReference type="Proteomes" id="UP000634136"/>
    </source>
</evidence>
<feature type="compositionally biased region" description="Basic and acidic residues" evidence="1">
    <location>
        <begin position="1"/>
        <end position="17"/>
    </location>
</feature>
<comment type="caution">
    <text evidence="2">The sequence shown here is derived from an EMBL/GenBank/DDBJ whole genome shotgun (WGS) entry which is preliminary data.</text>
</comment>